<evidence type="ECO:0000313" key="4">
    <source>
        <dbReference type="Proteomes" id="UP000035909"/>
    </source>
</evidence>
<dbReference type="AlphaFoldDB" id="A0A0J1GZL8"/>
<feature type="domain" description="ASP external chaperone" evidence="2">
    <location>
        <begin position="39"/>
        <end position="161"/>
    </location>
</feature>
<dbReference type="STRING" id="320778.ABT57_22605"/>
<keyword evidence="4" id="KW-1185">Reference proteome</keyword>
<evidence type="ECO:0000313" key="3">
    <source>
        <dbReference type="EMBL" id="KLV05063.1"/>
    </source>
</evidence>
<name>A0A0J1GZL8_9GAMM</name>
<dbReference type="RefSeq" id="WP_047887526.1">
    <property type="nucleotide sequence ID" value="NZ_CP071325.1"/>
</dbReference>
<dbReference type="OrthoDB" id="9976127at2"/>
<evidence type="ECO:0000259" key="2">
    <source>
        <dbReference type="Pfam" id="PF18492"/>
    </source>
</evidence>
<organism evidence="3 4">
    <name type="scientific">Photobacterium ganghwense</name>
    <dbReference type="NCBI Taxonomy" id="320778"/>
    <lineage>
        <taxon>Bacteria</taxon>
        <taxon>Pseudomonadati</taxon>
        <taxon>Pseudomonadota</taxon>
        <taxon>Gammaproteobacteria</taxon>
        <taxon>Vibrionales</taxon>
        <taxon>Vibrionaceae</taxon>
        <taxon>Photobacterium</taxon>
    </lineage>
</organism>
<keyword evidence="1" id="KW-0732">Signal</keyword>
<dbReference type="InterPro" id="IPR040536">
    <property type="entry name" value="ASPCH"/>
</dbReference>
<accession>A0A0J1GZL8</accession>
<comment type="caution">
    <text evidence="3">The sequence shown here is derived from an EMBL/GenBank/DDBJ whole genome shotgun (WGS) entry which is preliminary data.</text>
</comment>
<dbReference type="PATRIC" id="fig|320778.3.peg.4846"/>
<gene>
    <name evidence="3" type="ORF">ABT57_22605</name>
</gene>
<protein>
    <recommendedName>
        <fullName evidence="2">ASP external chaperone domain-containing protein</fullName>
    </recommendedName>
</protein>
<sequence>MKKLHWQFGLLAALVMGAGSVMAEQLPPLPADAQASLHAAGEVEMNGKRYTKLAPTAAAPGMLRAAPTVSEGLFVGDRLLADGSTLGPVEVSGGIFVRLAPGVSAQQFAADNQLDVVFTGTDIVLFKAAAGGDLLPLLAELERDPRVSQAKLELVGQRNRPQ</sequence>
<dbReference type="EMBL" id="LDOU01000028">
    <property type="protein sequence ID" value="KLV05063.1"/>
    <property type="molecule type" value="Genomic_DNA"/>
</dbReference>
<dbReference type="Pfam" id="PF18492">
    <property type="entry name" value="ORF_2_N"/>
    <property type="match status" value="1"/>
</dbReference>
<dbReference type="Proteomes" id="UP000035909">
    <property type="component" value="Unassembled WGS sequence"/>
</dbReference>
<evidence type="ECO:0000256" key="1">
    <source>
        <dbReference type="SAM" id="SignalP"/>
    </source>
</evidence>
<feature type="chain" id="PRO_5005252074" description="ASP external chaperone domain-containing protein" evidence="1">
    <location>
        <begin position="24"/>
        <end position="162"/>
    </location>
</feature>
<feature type="signal peptide" evidence="1">
    <location>
        <begin position="1"/>
        <end position="23"/>
    </location>
</feature>
<proteinExistence type="predicted"/>
<reference evidence="3 4" key="1">
    <citation type="submission" date="2015-05" db="EMBL/GenBank/DDBJ databases">
        <title>Photobacterium galathea sp. nov.</title>
        <authorList>
            <person name="Machado H."/>
            <person name="Gram L."/>
        </authorList>
    </citation>
    <scope>NUCLEOTIDE SEQUENCE [LARGE SCALE GENOMIC DNA]</scope>
    <source>
        <strain evidence="3 4">DSM 22954</strain>
    </source>
</reference>